<dbReference type="InterPro" id="IPR000477">
    <property type="entry name" value="RT_dom"/>
</dbReference>
<dbReference type="CDD" id="cd00304">
    <property type="entry name" value="RT_like"/>
    <property type="match status" value="1"/>
</dbReference>
<dbReference type="Pfam" id="PF00078">
    <property type="entry name" value="RVT_1"/>
    <property type="match status" value="1"/>
</dbReference>
<proteinExistence type="predicted"/>
<protein>
    <recommendedName>
        <fullName evidence="1">Reverse transcriptase domain-containing protein</fullName>
    </recommendedName>
</protein>
<organism evidence="3 4">
    <name type="scientific">Adineta steineri</name>
    <dbReference type="NCBI Taxonomy" id="433720"/>
    <lineage>
        <taxon>Eukaryota</taxon>
        <taxon>Metazoa</taxon>
        <taxon>Spiralia</taxon>
        <taxon>Gnathifera</taxon>
        <taxon>Rotifera</taxon>
        <taxon>Eurotatoria</taxon>
        <taxon>Bdelloidea</taxon>
        <taxon>Adinetida</taxon>
        <taxon>Adinetidae</taxon>
        <taxon>Adineta</taxon>
    </lineage>
</organism>
<dbReference type="EMBL" id="CAJNOG010001138">
    <property type="protein sequence ID" value="CAF1413247.1"/>
    <property type="molecule type" value="Genomic_DNA"/>
</dbReference>
<dbReference type="EMBL" id="CAJNOG010001138">
    <property type="protein sequence ID" value="CAF1413272.1"/>
    <property type="molecule type" value="Genomic_DNA"/>
</dbReference>
<evidence type="ECO:0000313" key="2">
    <source>
        <dbReference type="EMBL" id="CAF1413247.1"/>
    </source>
</evidence>
<evidence type="ECO:0000313" key="3">
    <source>
        <dbReference type="EMBL" id="CAF1413272.1"/>
    </source>
</evidence>
<accession>A0A815M8Z3</accession>
<dbReference type="PANTHER" id="PTHR21301">
    <property type="entry name" value="REVERSE TRANSCRIPTASE"/>
    <property type="match status" value="1"/>
</dbReference>
<dbReference type="PANTHER" id="PTHR21301:SF10">
    <property type="entry name" value="REVERSE TRANSCRIPTASE DOMAIN-CONTAINING PROTEIN"/>
    <property type="match status" value="1"/>
</dbReference>
<reference evidence="3" key="1">
    <citation type="submission" date="2021-02" db="EMBL/GenBank/DDBJ databases">
        <authorList>
            <person name="Nowell W R."/>
        </authorList>
    </citation>
    <scope>NUCLEOTIDE SEQUENCE</scope>
</reference>
<name>A0A815M8Z3_9BILA</name>
<evidence type="ECO:0000313" key="4">
    <source>
        <dbReference type="Proteomes" id="UP000663845"/>
    </source>
</evidence>
<dbReference type="Proteomes" id="UP000663845">
    <property type="component" value="Unassembled WGS sequence"/>
</dbReference>
<dbReference type="AlphaFoldDB" id="A0A815M8Z3"/>
<gene>
    <name evidence="2" type="ORF">JYZ213_LOCUS38520</name>
    <name evidence="3" type="ORF">JYZ213_LOCUS38522</name>
</gene>
<feature type="domain" description="Reverse transcriptase" evidence="1">
    <location>
        <begin position="253"/>
        <end position="577"/>
    </location>
</feature>
<comment type="caution">
    <text evidence="3">The sequence shown here is derived from an EMBL/GenBank/DDBJ whole genome shotgun (WGS) entry which is preliminary data.</text>
</comment>
<dbReference type="PROSITE" id="PS50878">
    <property type="entry name" value="RT_POL"/>
    <property type="match status" value="1"/>
</dbReference>
<sequence length="922" mass="106899">MERLTIKSAKVQCDIDFIRMCLIYNLTPKFIKFKLANKHLAASPAVKKFQRELLMIEYNQKQKSLIKIKKELEKNTLDGFFNTFSAHHRYRIKLHLYDKEQSELARFKNLHEIKLSNLLKAVADHTRAPLLPHDKLVYNLSSKLLTLSQLKLLSRGWKFCIEQKVIEPLNIQTEIEYGMIRIKDELEKRKIPWQPVCNQIKIIANQMINKVKIKRISNLSADEIIALRELKNDKSLIMLRADKGNAIVCMDKTDYINKVNQMLIDPNKFIKISDDESSIDEKIINHRLSTLMKEKKITKKIYDELFTSGSSVPVLYCTVKIHKANFPLRPIIAMYNAPSYKLAGFLSNLIKFGRKETQSYIKDSFHFVKLIKHTHIQDDELMLSFDIEQLYPNIPVTEAITLAVDIIWNKKKQLNLNKISKNDLYILFNLTVRNLHFRFYQDYFRQTDGVAMGSPLAPILANIFVCNIEDNSILTNCNLKIKTWYRYVDDVFTIIKGDKDQALLILNYINSLHPNIKFTRELEKDHTIPFLDVNVTRSNNFIETSNYRKKTNTNLYMKWDACLPKYQKIGLIIGLVINNDLNIDNGNSMTCNNNFNNGLTTDLNRNDLNHDRINTNNLNSIDFNHDRINTNILNNDLNSNDHNRINMNIPSDDFNHDIINTNILNDRINTNILNDRINTNILNDRINTNILNDRINTNILNSALNSNDFNHDRINTNILNNDLNSNNFNHDNSNTNILNDNINTNFLNNDYSMICVDNLNNDLNMNNFNSMINNDNLNNDLNMINSNSMLINNSNNNANNNSININNNANNYSINNINNNANNANINSLNNNLINNFNNNNSIMDKDRINVVLSYLGNESFIFSRKLTYLLKKQNLNVRVIFKKHKTIGDNFINNIKGRNDNNNGVVYKIDCATIMPDDDAS</sequence>
<evidence type="ECO:0000259" key="1">
    <source>
        <dbReference type="PROSITE" id="PS50878"/>
    </source>
</evidence>